<sequence length="134" mass="14765">MAGGSEQLILLGNGFILSVAENTTLVCAALNMSSVCICIVTSMQLRLSIWSSRSGKVFDTVDYDVHLKMLPSFGITNESFMWFKSYLNNRKQVVSINGVHSEEGVINFREPQGGVLGPLLLVLCINNICNLCYR</sequence>
<keyword evidence="2" id="KW-1185">Reference proteome</keyword>
<accession>A0A5E4M6W8</accession>
<dbReference type="OrthoDB" id="419189at2759"/>
<keyword evidence="1" id="KW-0695">RNA-directed DNA polymerase</keyword>
<dbReference type="AlphaFoldDB" id="A0A5E4M6W8"/>
<proteinExistence type="predicted"/>
<dbReference type="GO" id="GO:0003964">
    <property type="term" value="F:RNA-directed DNA polymerase activity"/>
    <property type="evidence" value="ECO:0007669"/>
    <property type="project" value="UniProtKB-KW"/>
</dbReference>
<dbReference type="Proteomes" id="UP000325440">
    <property type="component" value="Unassembled WGS sequence"/>
</dbReference>
<name>A0A5E4M6W8_9HEMI</name>
<keyword evidence="1" id="KW-0808">Transferase</keyword>
<gene>
    <name evidence="1" type="ORF">CINCED_3A022549</name>
</gene>
<evidence type="ECO:0000313" key="1">
    <source>
        <dbReference type="EMBL" id="VVC26520.1"/>
    </source>
</evidence>
<keyword evidence="1" id="KW-0548">Nucleotidyltransferase</keyword>
<dbReference type="EMBL" id="CABPRJ010000036">
    <property type="protein sequence ID" value="VVC26520.1"/>
    <property type="molecule type" value="Genomic_DNA"/>
</dbReference>
<protein>
    <submittedName>
        <fullName evidence="1">Reverse transcriptase domain</fullName>
    </submittedName>
</protein>
<organism evidence="1 2">
    <name type="scientific">Cinara cedri</name>
    <dbReference type="NCBI Taxonomy" id="506608"/>
    <lineage>
        <taxon>Eukaryota</taxon>
        <taxon>Metazoa</taxon>
        <taxon>Ecdysozoa</taxon>
        <taxon>Arthropoda</taxon>
        <taxon>Hexapoda</taxon>
        <taxon>Insecta</taxon>
        <taxon>Pterygota</taxon>
        <taxon>Neoptera</taxon>
        <taxon>Paraneoptera</taxon>
        <taxon>Hemiptera</taxon>
        <taxon>Sternorrhyncha</taxon>
        <taxon>Aphidomorpha</taxon>
        <taxon>Aphidoidea</taxon>
        <taxon>Aphididae</taxon>
        <taxon>Lachninae</taxon>
        <taxon>Cinara</taxon>
    </lineage>
</organism>
<reference evidence="1 2" key="1">
    <citation type="submission" date="2019-08" db="EMBL/GenBank/DDBJ databases">
        <authorList>
            <person name="Alioto T."/>
            <person name="Alioto T."/>
            <person name="Gomez Garrido J."/>
        </authorList>
    </citation>
    <scope>NUCLEOTIDE SEQUENCE [LARGE SCALE GENOMIC DNA]</scope>
</reference>
<evidence type="ECO:0000313" key="2">
    <source>
        <dbReference type="Proteomes" id="UP000325440"/>
    </source>
</evidence>